<name>A0A1Y0CU98_9GAMM</name>
<dbReference type="AlphaFoldDB" id="A0A1Y0CU98"/>
<dbReference type="EMBL" id="CP021376">
    <property type="protein sequence ID" value="ART78920.1"/>
    <property type="molecule type" value="Genomic_DNA"/>
</dbReference>
<gene>
    <name evidence="1" type="ORF">CBP12_01125</name>
</gene>
<evidence type="ECO:0000313" key="1">
    <source>
        <dbReference type="EMBL" id="ART78920.1"/>
    </source>
</evidence>
<organism evidence="1 2">
    <name type="scientific">Oceanisphaera avium</name>
    <dbReference type="NCBI Taxonomy" id="1903694"/>
    <lineage>
        <taxon>Bacteria</taxon>
        <taxon>Pseudomonadati</taxon>
        <taxon>Pseudomonadota</taxon>
        <taxon>Gammaproteobacteria</taxon>
        <taxon>Aeromonadales</taxon>
        <taxon>Aeromonadaceae</taxon>
        <taxon>Oceanisphaera</taxon>
    </lineage>
</organism>
<dbReference type="KEGG" id="ocm:CBP12_01125"/>
<dbReference type="RefSeq" id="WP_086962148.1">
    <property type="nucleotide sequence ID" value="NZ_CP021376.1"/>
</dbReference>
<keyword evidence="2" id="KW-1185">Reference proteome</keyword>
<dbReference type="SUPFAM" id="SSF54611">
    <property type="entry name" value="SecB-like"/>
    <property type="match status" value="1"/>
</dbReference>
<sequence>MAKVSEKLQQAIDGLVIQDVYLKSSKAHCAEGFDPKSTELDSLLVQQMHVVHRSELVQINDDGQLVRIYVRMGTRWVSQIDSEESDIKAHIEADFIAEYQLTAELEQDAIDEFALKNASFHVWPYWREFLSSQCERLRLPRVVLPTVQFSKQ</sequence>
<dbReference type="InterPro" id="IPR035958">
    <property type="entry name" value="SecB-like_sf"/>
</dbReference>
<dbReference type="Proteomes" id="UP000243793">
    <property type="component" value="Chromosome"/>
</dbReference>
<proteinExistence type="predicted"/>
<dbReference type="Gene3D" id="3.10.420.10">
    <property type="entry name" value="SecB-like"/>
    <property type="match status" value="1"/>
</dbReference>
<dbReference type="OrthoDB" id="6058761at2"/>
<accession>A0A1Y0CU98</accession>
<evidence type="ECO:0000313" key="2">
    <source>
        <dbReference type="Proteomes" id="UP000243793"/>
    </source>
</evidence>
<protein>
    <submittedName>
        <fullName evidence="1">Preprotein translocase subunit SecB</fullName>
    </submittedName>
</protein>
<reference evidence="2" key="1">
    <citation type="submission" date="2017-05" db="EMBL/GenBank/DDBJ databases">
        <authorList>
            <person name="Sung H."/>
        </authorList>
    </citation>
    <scope>NUCLEOTIDE SEQUENCE [LARGE SCALE GENOMIC DNA]</scope>
    <source>
        <strain evidence="2">AMac2203</strain>
    </source>
</reference>